<reference evidence="2 3" key="1">
    <citation type="submission" date="2024-09" db="EMBL/GenBank/DDBJ databases">
        <title>Draft genome sequence of multifaceted antimicrobials producing Streptomyces sp. strain FH1.</title>
        <authorList>
            <person name="Hassan F."/>
            <person name="Ali H."/>
            <person name="Hassan N."/>
            <person name="Nawaz A."/>
        </authorList>
    </citation>
    <scope>NUCLEOTIDE SEQUENCE [LARGE SCALE GENOMIC DNA]</scope>
    <source>
        <strain evidence="2 3">FH1</strain>
    </source>
</reference>
<evidence type="ECO:0000313" key="2">
    <source>
        <dbReference type="EMBL" id="MFB4197843.1"/>
    </source>
</evidence>
<dbReference type="EMBL" id="JBHGBT010000065">
    <property type="protein sequence ID" value="MFB4197843.1"/>
    <property type="molecule type" value="Genomic_DNA"/>
</dbReference>
<feature type="non-terminal residue" evidence="2">
    <location>
        <position position="146"/>
    </location>
</feature>
<dbReference type="Gene3D" id="3.90.380.10">
    <property type="entry name" value="Naphthalene 1,2-dioxygenase Alpha Subunit, Chain A, domain 1"/>
    <property type="match status" value="1"/>
</dbReference>
<comment type="caution">
    <text evidence="2">The sequence shown here is derived from an EMBL/GenBank/DDBJ whole genome shotgun (WGS) entry which is preliminary data.</text>
</comment>
<evidence type="ECO:0000259" key="1">
    <source>
        <dbReference type="Pfam" id="PF00848"/>
    </source>
</evidence>
<dbReference type="SUPFAM" id="SSF55961">
    <property type="entry name" value="Bet v1-like"/>
    <property type="match status" value="1"/>
</dbReference>
<dbReference type="Pfam" id="PF00848">
    <property type="entry name" value="Ring_hydroxyl_A"/>
    <property type="match status" value="1"/>
</dbReference>
<accession>A0ABV4ZV41</accession>
<dbReference type="Proteomes" id="UP001577267">
    <property type="component" value="Unassembled WGS sequence"/>
</dbReference>
<keyword evidence="3" id="KW-1185">Reference proteome</keyword>
<proteinExistence type="predicted"/>
<dbReference type="RefSeq" id="WP_375066492.1">
    <property type="nucleotide sequence ID" value="NZ_JBHGBT010000065.1"/>
</dbReference>
<evidence type="ECO:0000313" key="3">
    <source>
        <dbReference type="Proteomes" id="UP001577267"/>
    </source>
</evidence>
<organism evidence="2 3">
    <name type="scientific">Streptomyces carpaticus</name>
    <dbReference type="NCBI Taxonomy" id="285558"/>
    <lineage>
        <taxon>Bacteria</taxon>
        <taxon>Bacillati</taxon>
        <taxon>Actinomycetota</taxon>
        <taxon>Actinomycetes</taxon>
        <taxon>Kitasatosporales</taxon>
        <taxon>Streptomycetaceae</taxon>
        <taxon>Streptomyces</taxon>
    </lineage>
</organism>
<protein>
    <submittedName>
        <fullName evidence="2">SRPBCC family protein</fullName>
    </submittedName>
</protein>
<name>A0ABV4ZV41_9ACTN</name>
<sequence>MLHAETIGTTYASPENPFAHLLDARMLGAHRLISTYGNANYAAKPSNKVERLGQDTHSTASVTSCSNDPALVSFLEHPAVNPTKSTSWAQDVYHVFPHVHIDFGPGGFWTHNFWPTSHKTTRYESRFYVPPAATVAERFRQELFIS</sequence>
<gene>
    <name evidence="2" type="ORF">ACE11A_26270</name>
</gene>
<feature type="domain" description="Aromatic-ring-hydroxylating dioxygenase alpha subunit C-terminal" evidence="1">
    <location>
        <begin position="71"/>
        <end position="143"/>
    </location>
</feature>
<dbReference type="InterPro" id="IPR015879">
    <property type="entry name" value="Ring_hydroxy_dOase_asu_C_dom"/>
</dbReference>